<evidence type="ECO:0000256" key="5">
    <source>
        <dbReference type="PROSITE-ProRule" id="PRU00169"/>
    </source>
</evidence>
<dbReference type="PRINTS" id="PR01590">
    <property type="entry name" value="HTHFIS"/>
</dbReference>
<dbReference type="Pfam" id="PF02954">
    <property type="entry name" value="HTH_8"/>
    <property type="match status" value="1"/>
</dbReference>
<name>A0A510XS40_9GAMM</name>
<dbReference type="Gene3D" id="3.40.50.2300">
    <property type="match status" value="1"/>
</dbReference>
<dbReference type="CDD" id="cd17535">
    <property type="entry name" value="REC_NarL-like"/>
    <property type="match status" value="1"/>
</dbReference>
<dbReference type="OrthoDB" id="9804019at2"/>
<protein>
    <submittedName>
        <fullName evidence="8">Sigma-54-dependent Fis family transcriptional regulator</fullName>
    </submittedName>
</protein>
<evidence type="ECO:0000259" key="6">
    <source>
        <dbReference type="PROSITE" id="PS50045"/>
    </source>
</evidence>
<dbReference type="InterPro" id="IPR011006">
    <property type="entry name" value="CheY-like_superfamily"/>
</dbReference>
<dbReference type="InterPro" id="IPR027417">
    <property type="entry name" value="P-loop_NTPase"/>
</dbReference>
<dbReference type="SMART" id="SM00448">
    <property type="entry name" value="REC"/>
    <property type="match status" value="1"/>
</dbReference>
<dbReference type="FunFam" id="3.40.50.300:FF:000006">
    <property type="entry name" value="DNA-binding transcriptional regulator NtrC"/>
    <property type="match status" value="1"/>
</dbReference>
<keyword evidence="4" id="KW-0804">Transcription</keyword>
<dbReference type="PROSITE" id="PS50110">
    <property type="entry name" value="RESPONSE_REGULATORY"/>
    <property type="match status" value="1"/>
</dbReference>
<dbReference type="PANTHER" id="PTHR32071:SF13">
    <property type="entry name" value="RESPONSE REGULATOR HSFA"/>
    <property type="match status" value="1"/>
</dbReference>
<sequence>MNTNTYPSFQVLICDDDDSFLRSISFAIERYCGINNIIQCNDSREVLGKLNDGDIRVVLLDLNMPHISGDELIAQITELHPHISVLIISGINQVEAAVKCIKLGAYGYHVKTEDPERLSNSIMQVIRYQELNLENQAMRGYLLENQTSLHPAFSKIISVNHQMHSVFNYIESISNSQQPILITGESGVGKELIARAIHETSSCSGELVCVNVAGLDDNLFSDTLFGHKKGAFTGAEQARKGMIERASGGILFLDEIGDLNLASQVKLLRLLQEGEYYPVGSDTPKRINAHIIAATHQNLLTKKENGEFRNDLYYRLKIHHVNIPPLRERKQDIALLLEHFLTLAAQEFNKPLANIPKELLILLENYAFPGNIRELRAMAFDAMSTHQSGDLSMKAFESVRSAVPTLDIQAQLSKPLFESSSTLPTLKQAAELLVAEAMKRANSNQSLAAQLLGISQPALSKRLKKGQPES</sequence>
<dbReference type="InterPro" id="IPR025943">
    <property type="entry name" value="Sigma_54_int_dom_ATP-bd_2"/>
</dbReference>
<keyword evidence="5" id="KW-0597">Phosphoprotein</keyword>
<dbReference type="InterPro" id="IPR002197">
    <property type="entry name" value="HTH_Fis"/>
</dbReference>
<dbReference type="PROSITE" id="PS00675">
    <property type="entry name" value="SIGMA54_INTERACT_1"/>
    <property type="match status" value="1"/>
</dbReference>
<dbReference type="RefSeq" id="WP_089348657.1">
    <property type="nucleotide sequence ID" value="NZ_BJUM01000005.1"/>
</dbReference>
<evidence type="ECO:0000256" key="3">
    <source>
        <dbReference type="ARBA" id="ARBA00023015"/>
    </source>
</evidence>
<dbReference type="GO" id="GO:0005524">
    <property type="term" value="F:ATP binding"/>
    <property type="evidence" value="ECO:0007669"/>
    <property type="project" value="UniProtKB-KW"/>
</dbReference>
<keyword evidence="9" id="KW-1185">Reference proteome</keyword>
<feature type="domain" description="Response regulatory" evidence="7">
    <location>
        <begin position="10"/>
        <end position="126"/>
    </location>
</feature>
<dbReference type="PROSITE" id="PS00676">
    <property type="entry name" value="SIGMA54_INTERACT_2"/>
    <property type="match status" value="1"/>
</dbReference>
<accession>A0A510XS40</accession>
<dbReference type="InterPro" id="IPR058031">
    <property type="entry name" value="AAA_lid_NorR"/>
</dbReference>
<proteinExistence type="predicted"/>
<dbReference type="AlphaFoldDB" id="A0A510XS40"/>
<dbReference type="SUPFAM" id="SSF52540">
    <property type="entry name" value="P-loop containing nucleoside triphosphate hydrolases"/>
    <property type="match status" value="1"/>
</dbReference>
<dbReference type="Gene3D" id="1.10.10.60">
    <property type="entry name" value="Homeodomain-like"/>
    <property type="match status" value="1"/>
</dbReference>
<dbReference type="GO" id="GO:0006355">
    <property type="term" value="P:regulation of DNA-templated transcription"/>
    <property type="evidence" value="ECO:0007669"/>
    <property type="project" value="InterPro"/>
</dbReference>
<feature type="modified residue" description="4-aspartylphosphate" evidence="5">
    <location>
        <position position="61"/>
    </location>
</feature>
<gene>
    <name evidence="8" type="ORF">PES01_06780</name>
</gene>
<dbReference type="InterPro" id="IPR058245">
    <property type="entry name" value="NreC/VraR/RcsB-like_REC"/>
</dbReference>
<keyword evidence="3" id="KW-0805">Transcription regulation</keyword>
<comment type="caution">
    <text evidence="8">The sequence shown here is derived from an EMBL/GenBank/DDBJ whole genome shotgun (WGS) entry which is preliminary data.</text>
</comment>
<dbReference type="SMART" id="SM00382">
    <property type="entry name" value="AAA"/>
    <property type="match status" value="1"/>
</dbReference>
<dbReference type="Pfam" id="PF25601">
    <property type="entry name" value="AAA_lid_14"/>
    <property type="match status" value="1"/>
</dbReference>
<reference evidence="8 9" key="1">
    <citation type="submission" date="2019-07" db="EMBL/GenBank/DDBJ databases">
        <title>Whole genome shotgun sequence of Pseudoalteromonas espejiana NBRC 102222.</title>
        <authorList>
            <person name="Hosoyama A."/>
            <person name="Uohara A."/>
            <person name="Ohji S."/>
            <person name="Ichikawa N."/>
        </authorList>
    </citation>
    <scope>NUCLEOTIDE SEQUENCE [LARGE SCALE GENOMIC DNA]</scope>
    <source>
        <strain evidence="8 9">NBRC 102222</strain>
    </source>
</reference>
<dbReference type="PANTHER" id="PTHR32071">
    <property type="entry name" value="TRANSCRIPTIONAL REGULATORY PROTEIN"/>
    <property type="match status" value="1"/>
</dbReference>
<dbReference type="Proteomes" id="UP000321419">
    <property type="component" value="Unassembled WGS sequence"/>
</dbReference>
<dbReference type="GO" id="GO:0043565">
    <property type="term" value="F:sequence-specific DNA binding"/>
    <property type="evidence" value="ECO:0007669"/>
    <property type="project" value="InterPro"/>
</dbReference>
<dbReference type="Gene3D" id="3.40.50.300">
    <property type="entry name" value="P-loop containing nucleotide triphosphate hydrolases"/>
    <property type="match status" value="1"/>
</dbReference>
<dbReference type="Pfam" id="PF00072">
    <property type="entry name" value="Response_reg"/>
    <property type="match status" value="1"/>
</dbReference>
<evidence type="ECO:0000256" key="1">
    <source>
        <dbReference type="ARBA" id="ARBA00022741"/>
    </source>
</evidence>
<evidence type="ECO:0000313" key="8">
    <source>
        <dbReference type="EMBL" id="GEK53833.1"/>
    </source>
</evidence>
<dbReference type="CDD" id="cd00009">
    <property type="entry name" value="AAA"/>
    <property type="match status" value="1"/>
</dbReference>
<evidence type="ECO:0000256" key="2">
    <source>
        <dbReference type="ARBA" id="ARBA00022840"/>
    </source>
</evidence>
<dbReference type="InterPro" id="IPR002078">
    <property type="entry name" value="Sigma_54_int"/>
</dbReference>
<evidence type="ECO:0000256" key="4">
    <source>
        <dbReference type="ARBA" id="ARBA00023163"/>
    </source>
</evidence>
<dbReference type="InterPro" id="IPR003593">
    <property type="entry name" value="AAA+_ATPase"/>
</dbReference>
<keyword evidence="1" id="KW-0547">Nucleotide-binding</keyword>
<dbReference type="Pfam" id="PF00158">
    <property type="entry name" value="Sigma54_activat"/>
    <property type="match status" value="1"/>
</dbReference>
<organism evidence="8 9">
    <name type="scientific">Pseudoalteromonas espejiana</name>
    <dbReference type="NCBI Taxonomy" id="28107"/>
    <lineage>
        <taxon>Bacteria</taxon>
        <taxon>Pseudomonadati</taxon>
        <taxon>Pseudomonadota</taxon>
        <taxon>Gammaproteobacteria</taxon>
        <taxon>Alteromonadales</taxon>
        <taxon>Pseudoalteromonadaceae</taxon>
        <taxon>Pseudoalteromonas</taxon>
    </lineage>
</organism>
<dbReference type="InterPro" id="IPR001789">
    <property type="entry name" value="Sig_transdc_resp-reg_receiver"/>
</dbReference>
<keyword evidence="2" id="KW-0067">ATP-binding</keyword>
<dbReference type="GO" id="GO:0000160">
    <property type="term" value="P:phosphorelay signal transduction system"/>
    <property type="evidence" value="ECO:0007669"/>
    <property type="project" value="InterPro"/>
</dbReference>
<feature type="domain" description="Sigma-54 factor interaction" evidence="6">
    <location>
        <begin position="156"/>
        <end position="384"/>
    </location>
</feature>
<evidence type="ECO:0000313" key="9">
    <source>
        <dbReference type="Proteomes" id="UP000321419"/>
    </source>
</evidence>
<dbReference type="EMBL" id="BJUM01000005">
    <property type="protein sequence ID" value="GEK53833.1"/>
    <property type="molecule type" value="Genomic_DNA"/>
</dbReference>
<dbReference type="PROSITE" id="PS50045">
    <property type="entry name" value="SIGMA54_INTERACT_4"/>
    <property type="match status" value="1"/>
</dbReference>
<dbReference type="SUPFAM" id="SSF52172">
    <property type="entry name" value="CheY-like"/>
    <property type="match status" value="1"/>
</dbReference>
<dbReference type="Gene3D" id="1.10.8.60">
    <property type="match status" value="1"/>
</dbReference>
<dbReference type="InterPro" id="IPR025662">
    <property type="entry name" value="Sigma_54_int_dom_ATP-bd_1"/>
</dbReference>
<evidence type="ECO:0000259" key="7">
    <source>
        <dbReference type="PROSITE" id="PS50110"/>
    </source>
</evidence>